<name>A0ABR1LKR2_9PEZI</name>
<dbReference type="Pfam" id="PF00270">
    <property type="entry name" value="DEAD"/>
    <property type="match status" value="1"/>
</dbReference>
<sequence>MAPEYDAPAGRSPPSHQPAGEREKSQIMEETVPHVKGSSKFSTRSPCNTPFRPGSLTTTHSCDPDGNASPRMIRIGIRLHASQNDADPPHSEKDPNSSATEEESTAVQIIDEIPRPDITPILTCNRCSKAVDGSAKNDMAWECTSCSSNGGHYIICLECFLHEPVCLSACHSLACWSVFEGGDLAERDTYLDKPKDVELSVLPGEMNPFRWSTTRIDFQKAVRVMLYKAKNIKPGLASENTYREPISRHDGRDEQPNAQPPVQLPPVSLEPLDDWSPMDIPSFVHDNLRYLGVGKPTLVQGEIFKVVARKQYNSLIASEFSSGKTLGICVASIKFANKLVMDMKSSMPEGWVTERKEPKVVILCPVREHAMQTFEALDALTYRGPISVASVIGGYSRRHQVSQLRQGCDIIVATPGRLLDIASNPNGLWYRHPIVDVPFFVMDEVQAFLDDSFAQQMQDLWKSKILSDSTMLSFFSSTFSEELVDKVAAIRRFRLHVSTIPRDHVPSQMLRMANVFLPVVDEPHFGTIRLIIRGRPGDTRQGKVMIFANTRAQVDLLGKRLQDVHGLVVRSGQQSQEKREWALHEAENRTARVIITTDSYAVGVNIPDVYYVIHAYLPSRATGSELDSPMIRYIERNCHAGQFGNSAYSLAFYTNNDSKLFPELARHLVRVRQSRDETAVYEKFKSGEIVKPDQKEDDTTTVTDANKAT</sequence>
<evidence type="ECO:0000313" key="11">
    <source>
        <dbReference type="Proteomes" id="UP001360953"/>
    </source>
</evidence>
<keyword evidence="2" id="KW-0547">Nucleotide-binding</keyword>
<dbReference type="Pfam" id="PF00271">
    <property type="entry name" value="Helicase_C"/>
    <property type="match status" value="1"/>
</dbReference>
<feature type="compositionally biased region" description="Polar residues" evidence="7">
    <location>
        <begin position="39"/>
        <end position="48"/>
    </location>
</feature>
<evidence type="ECO:0000256" key="2">
    <source>
        <dbReference type="ARBA" id="ARBA00022741"/>
    </source>
</evidence>
<accession>A0ABR1LKR2</accession>
<dbReference type="EMBL" id="JBBPEH010000007">
    <property type="protein sequence ID" value="KAK7535792.1"/>
    <property type="molecule type" value="Genomic_DNA"/>
</dbReference>
<dbReference type="InterPro" id="IPR001650">
    <property type="entry name" value="Helicase_C-like"/>
</dbReference>
<evidence type="ECO:0000256" key="6">
    <source>
        <dbReference type="ARBA" id="ARBA00047984"/>
    </source>
</evidence>
<dbReference type="GeneID" id="92036952"/>
<feature type="region of interest" description="Disordered" evidence="7">
    <location>
        <begin position="240"/>
        <end position="262"/>
    </location>
</feature>
<dbReference type="EC" id="3.6.4.13" evidence="1"/>
<dbReference type="RefSeq" id="XP_066654208.1">
    <property type="nucleotide sequence ID" value="XM_066804046.1"/>
</dbReference>
<dbReference type="SMART" id="SM00487">
    <property type="entry name" value="DEXDc"/>
    <property type="match status" value="1"/>
</dbReference>
<feature type="domain" description="Helicase C-terminal" evidence="9">
    <location>
        <begin position="527"/>
        <end position="686"/>
    </location>
</feature>
<evidence type="ECO:0000259" key="8">
    <source>
        <dbReference type="PROSITE" id="PS51192"/>
    </source>
</evidence>
<dbReference type="PANTHER" id="PTHR47958">
    <property type="entry name" value="ATP-DEPENDENT RNA HELICASE DBP3"/>
    <property type="match status" value="1"/>
</dbReference>
<dbReference type="Gene3D" id="3.40.50.300">
    <property type="entry name" value="P-loop containing nucleotide triphosphate hydrolases"/>
    <property type="match status" value="2"/>
</dbReference>
<evidence type="ECO:0000256" key="7">
    <source>
        <dbReference type="SAM" id="MobiDB-lite"/>
    </source>
</evidence>
<feature type="domain" description="Helicase ATP-binding" evidence="8">
    <location>
        <begin position="305"/>
        <end position="497"/>
    </location>
</feature>
<feature type="compositionally biased region" description="Basic and acidic residues" evidence="7">
    <location>
        <begin position="19"/>
        <end position="33"/>
    </location>
</feature>
<evidence type="ECO:0000256" key="1">
    <source>
        <dbReference type="ARBA" id="ARBA00012552"/>
    </source>
</evidence>
<evidence type="ECO:0000256" key="3">
    <source>
        <dbReference type="ARBA" id="ARBA00022801"/>
    </source>
</evidence>
<comment type="caution">
    <text evidence="10">The sequence shown here is derived from an EMBL/GenBank/DDBJ whole genome shotgun (WGS) entry which is preliminary data.</text>
</comment>
<comment type="catalytic activity">
    <reaction evidence="6">
        <text>ATP + H2O = ADP + phosphate + H(+)</text>
        <dbReference type="Rhea" id="RHEA:13065"/>
        <dbReference type="ChEBI" id="CHEBI:15377"/>
        <dbReference type="ChEBI" id="CHEBI:15378"/>
        <dbReference type="ChEBI" id="CHEBI:30616"/>
        <dbReference type="ChEBI" id="CHEBI:43474"/>
        <dbReference type="ChEBI" id="CHEBI:456216"/>
        <dbReference type="EC" id="3.6.4.13"/>
    </reaction>
</comment>
<evidence type="ECO:0000259" key="9">
    <source>
        <dbReference type="PROSITE" id="PS51194"/>
    </source>
</evidence>
<dbReference type="InterPro" id="IPR011545">
    <property type="entry name" value="DEAD/DEAH_box_helicase_dom"/>
</dbReference>
<gene>
    <name evidence="10" type="ORF">J3D65DRAFT_697466</name>
</gene>
<keyword evidence="3 10" id="KW-0378">Hydrolase</keyword>
<dbReference type="InterPro" id="IPR014001">
    <property type="entry name" value="Helicase_ATP-bd"/>
</dbReference>
<feature type="region of interest" description="Disordered" evidence="7">
    <location>
        <begin position="1"/>
        <end position="105"/>
    </location>
</feature>
<dbReference type="InterPro" id="IPR027417">
    <property type="entry name" value="P-loop_NTPase"/>
</dbReference>
<evidence type="ECO:0000256" key="5">
    <source>
        <dbReference type="ARBA" id="ARBA00022840"/>
    </source>
</evidence>
<organism evidence="10 11">
    <name type="scientific">Phyllosticta citribraziliensis</name>
    <dbReference type="NCBI Taxonomy" id="989973"/>
    <lineage>
        <taxon>Eukaryota</taxon>
        <taxon>Fungi</taxon>
        <taxon>Dikarya</taxon>
        <taxon>Ascomycota</taxon>
        <taxon>Pezizomycotina</taxon>
        <taxon>Dothideomycetes</taxon>
        <taxon>Dothideomycetes incertae sedis</taxon>
        <taxon>Botryosphaeriales</taxon>
        <taxon>Phyllostictaceae</taxon>
        <taxon>Phyllosticta</taxon>
    </lineage>
</organism>
<dbReference type="PROSITE" id="PS51194">
    <property type="entry name" value="HELICASE_CTER"/>
    <property type="match status" value="1"/>
</dbReference>
<dbReference type="SUPFAM" id="SSF52540">
    <property type="entry name" value="P-loop containing nucleoside triphosphate hydrolases"/>
    <property type="match status" value="1"/>
</dbReference>
<feature type="compositionally biased region" description="Basic and acidic residues" evidence="7">
    <location>
        <begin position="241"/>
        <end position="255"/>
    </location>
</feature>
<protein>
    <recommendedName>
        <fullName evidence="1">RNA helicase</fullName>
        <ecNumber evidence="1">3.6.4.13</ecNumber>
    </recommendedName>
</protein>
<keyword evidence="11" id="KW-1185">Reference proteome</keyword>
<keyword evidence="4" id="KW-0347">Helicase</keyword>
<dbReference type="Proteomes" id="UP001360953">
    <property type="component" value="Unassembled WGS sequence"/>
</dbReference>
<evidence type="ECO:0000256" key="4">
    <source>
        <dbReference type="ARBA" id="ARBA00022806"/>
    </source>
</evidence>
<proteinExistence type="predicted"/>
<evidence type="ECO:0000313" key="10">
    <source>
        <dbReference type="EMBL" id="KAK7535792.1"/>
    </source>
</evidence>
<reference evidence="10 11" key="1">
    <citation type="submission" date="2024-04" db="EMBL/GenBank/DDBJ databases">
        <title>Phyllosticta paracitricarpa is synonymous to the EU quarantine fungus P. citricarpa based on phylogenomic analyses.</title>
        <authorList>
            <consortium name="Lawrence Berkeley National Laboratory"/>
            <person name="Van ingen-buijs V.A."/>
            <person name="Van westerhoven A.C."/>
            <person name="Haridas S."/>
            <person name="Skiadas P."/>
            <person name="Martin F."/>
            <person name="Groenewald J.Z."/>
            <person name="Crous P.W."/>
            <person name="Seidl M.F."/>
        </authorList>
    </citation>
    <scope>NUCLEOTIDE SEQUENCE [LARGE SCALE GENOMIC DNA]</scope>
    <source>
        <strain evidence="10 11">CPC 17464</strain>
    </source>
</reference>
<dbReference type="GO" id="GO:0016787">
    <property type="term" value="F:hydrolase activity"/>
    <property type="evidence" value="ECO:0007669"/>
    <property type="project" value="UniProtKB-KW"/>
</dbReference>
<keyword evidence="5" id="KW-0067">ATP-binding</keyword>
<dbReference type="PROSITE" id="PS51192">
    <property type="entry name" value="HELICASE_ATP_BIND_1"/>
    <property type="match status" value="1"/>
</dbReference>